<feature type="transmembrane region" description="Helical" evidence="6">
    <location>
        <begin position="377"/>
        <end position="399"/>
    </location>
</feature>
<keyword evidence="3 6" id="KW-0812">Transmembrane</keyword>
<accession>A0ABZ3EFP1</accession>
<organism evidence="7 8">
    <name type="scientific">Staphylococcus hsinchuensis</name>
    <dbReference type="NCBI Taxonomy" id="3051183"/>
    <lineage>
        <taxon>Bacteria</taxon>
        <taxon>Bacillati</taxon>
        <taxon>Bacillota</taxon>
        <taxon>Bacilli</taxon>
        <taxon>Bacillales</taxon>
        <taxon>Staphylococcaceae</taxon>
        <taxon>Staphylococcus</taxon>
    </lineage>
</organism>
<dbReference type="InterPro" id="IPR050833">
    <property type="entry name" value="Poly_Biosynth_Transport"/>
</dbReference>
<feature type="transmembrane region" description="Helical" evidence="6">
    <location>
        <begin position="119"/>
        <end position="136"/>
    </location>
</feature>
<sequence length="512" mass="56062">MKSKSQETPAFNGVIVLTIALVIVKVLSALYRVPYQNILGDAGLYAYQQIYPIVALGVILSMNAIPSAVTQTFASDTQHDRYSKLVVRLQLVGVCFFIIVLLAAKWIAMLMGDIQLTPMLRAASFSFLLVGLLGVYRGYYQSQHAMNTPAISQVIEQFVRVAIIMGAIIGFMSQHWTVYTAGTVAITGSAIGFLASTLFLMLRKPFKITMYSKQTSIEGRKFLLAVVIFAVSQLIVILWQVVDSFTVIHALKFSGLDLHQAMAQKGVYDRGASFIQMGLIVTTTFCFVLIPLLTEAIKSGESHLANHYANTSLKITVTFSVAAGIGLINLLPVMNAVFFKHDSLTVTLSVYMLTVICVSLIMLDIALLQVRERIRPIFIALAISIIAKTILNVALIPYIEMLGGSMSTVLSLVIFVTILHVSVVKIYQFQDIALFVAKLIGIMALLTIAVQVMLFIIPATGRLGGLIELLIAAIVGVLVVVFAIVKLSLLKNDELKHLPLGDKLYELKKGRQ</sequence>
<dbReference type="InterPro" id="IPR024923">
    <property type="entry name" value="PG_synth_SpoVB"/>
</dbReference>
<feature type="transmembrane region" description="Helical" evidence="6">
    <location>
        <begin position="182"/>
        <end position="202"/>
    </location>
</feature>
<evidence type="ECO:0000256" key="5">
    <source>
        <dbReference type="ARBA" id="ARBA00023136"/>
    </source>
</evidence>
<feature type="transmembrane region" description="Helical" evidence="6">
    <location>
        <begin position="12"/>
        <end position="30"/>
    </location>
</feature>
<feature type="transmembrane region" description="Helical" evidence="6">
    <location>
        <begin position="85"/>
        <end position="107"/>
    </location>
</feature>
<feature type="transmembrane region" description="Helical" evidence="6">
    <location>
        <begin position="469"/>
        <end position="489"/>
    </location>
</feature>
<dbReference type="CDD" id="cd13124">
    <property type="entry name" value="MATE_SpoVB_like"/>
    <property type="match status" value="1"/>
</dbReference>
<proteinExistence type="predicted"/>
<feature type="transmembrane region" description="Helical" evidence="6">
    <location>
        <begin position="350"/>
        <end position="370"/>
    </location>
</feature>
<keyword evidence="5 6" id="KW-0472">Membrane</keyword>
<keyword evidence="2" id="KW-1003">Cell membrane</keyword>
<evidence type="ECO:0000313" key="8">
    <source>
        <dbReference type="Proteomes" id="UP001436297"/>
    </source>
</evidence>
<feature type="transmembrane region" description="Helical" evidence="6">
    <location>
        <begin position="222"/>
        <end position="242"/>
    </location>
</feature>
<dbReference type="Proteomes" id="UP001436297">
    <property type="component" value="Chromosome"/>
</dbReference>
<feature type="transmembrane region" description="Helical" evidence="6">
    <location>
        <begin position="435"/>
        <end position="457"/>
    </location>
</feature>
<dbReference type="Pfam" id="PF01943">
    <property type="entry name" value="Polysacc_synt"/>
    <property type="match status" value="1"/>
</dbReference>
<evidence type="ECO:0000256" key="1">
    <source>
        <dbReference type="ARBA" id="ARBA00004651"/>
    </source>
</evidence>
<gene>
    <name evidence="7" type="ORF">QQM35_04015</name>
</gene>
<protein>
    <submittedName>
        <fullName evidence="7">Polysaccharide biosynthesis protein</fullName>
    </submittedName>
</protein>
<comment type="subcellular location">
    <subcellularLocation>
        <location evidence="1">Cell membrane</location>
        <topology evidence="1">Multi-pass membrane protein</topology>
    </subcellularLocation>
</comment>
<dbReference type="EMBL" id="CP128355">
    <property type="protein sequence ID" value="XAF71283.1"/>
    <property type="molecule type" value="Genomic_DNA"/>
</dbReference>
<feature type="transmembrane region" description="Helical" evidence="6">
    <location>
        <begin position="50"/>
        <end position="73"/>
    </location>
</feature>
<evidence type="ECO:0000256" key="3">
    <source>
        <dbReference type="ARBA" id="ARBA00022692"/>
    </source>
</evidence>
<feature type="transmembrane region" description="Helical" evidence="6">
    <location>
        <begin position="405"/>
        <end position="423"/>
    </location>
</feature>
<evidence type="ECO:0000313" key="7">
    <source>
        <dbReference type="EMBL" id="XAF71283.1"/>
    </source>
</evidence>
<feature type="transmembrane region" description="Helical" evidence="6">
    <location>
        <begin position="157"/>
        <end position="176"/>
    </location>
</feature>
<dbReference type="InterPro" id="IPR002797">
    <property type="entry name" value="Polysacc_synth"/>
</dbReference>
<reference evidence="7 8" key="1">
    <citation type="journal article" date="2024" name="Pathogens">
        <title>Staphylococcus hsinchuensis sp. nov., Isolated from Soymilk.</title>
        <authorList>
            <person name="Wang Y.T."/>
            <person name="Lin Y.C."/>
            <person name="Hsieh Y.H."/>
            <person name="Lin Y.T."/>
            <person name="Hamada M."/>
            <person name="Chen C.C."/>
            <person name="Liou J.S."/>
            <person name="Lee A.Y."/>
            <person name="Zhang W.L."/>
            <person name="Chen Y.T."/>
            <person name="Huang C.H."/>
        </authorList>
    </citation>
    <scope>NUCLEOTIDE SEQUENCE [LARGE SCALE GENOMIC DNA]</scope>
    <source>
        <strain evidence="7 8">H164</strain>
    </source>
</reference>
<evidence type="ECO:0000256" key="4">
    <source>
        <dbReference type="ARBA" id="ARBA00022989"/>
    </source>
</evidence>
<name>A0ABZ3EFP1_9STAP</name>
<evidence type="ECO:0000256" key="2">
    <source>
        <dbReference type="ARBA" id="ARBA00022475"/>
    </source>
</evidence>
<evidence type="ECO:0000256" key="6">
    <source>
        <dbReference type="SAM" id="Phobius"/>
    </source>
</evidence>
<keyword evidence="8" id="KW-1185">Reference proteome</keyword>
<feature type="transmembrane region" description="Helical" evidence="6">
    <location>
        <begin position="315"/>
        <end position="338"/>
    </location>
</feature>
<dbReference type="PANTHER" id="PTHR30250:SF29">
    <property type="entry name" value="POLYSACCHARIDE BIOSYNTHESIS PROTEIN C-TERMINAL DOMAIN-CONTAINING PROTEIN"/>
    <property type="match status" value="1"/>
</dbReference>
<dbReference type="RefSeq" id="WP_251943472.1">
    <property type="nucleotide sequence ID" value="NZ_CP128355.1"/>
</dbReference>
<feature type="transmembrane region" description="Helical" evidence="6">
    <location>
        <begin position="274"/>
        <end position="294"/>
    </location>
</feature>
<dbReference type="PANTHER" id="PTHR30250">
    <property type="entry name" value="PST FAMILY PREDICTED COLANIC ACID TRANSPORTER"/>
    <property type="match status" value="1"/>
</dbReference>
<keyword evidence="4 6" id="KW-1133">Transmembrane helix</keyword>